<accession>A0ABP7SM59</accession>
<dbReference type="Gene3D" id="2.60.120.10">
    <property type="entry name" value="Jelly Rolls"/>
    <property type="match status" value="1"/>
</dbReference>
<gene>
    <name evidence="6" type="primary">rfbC_2</name>
    <name evidence="6" type="ORF">GCM10022408_28350</name>
</gene>
<dbReference type="InterPro" id="IPR011051">
    <property type="entry name" value="RmlC_Cupin_sf"/>
</dbReference>
<dbReference type="EMBL" id="BAABDJ010000034">
    <property type="protein sequence ID" value="GAA4013566.1"/>
    <property type="molecule type" value="Genomic_DNA"/>
</dbReference>
<evidence type="ECO:0000313" key="7">
    <source>
        <dbReference type="Proteomes" id="UP001500567"/>
    </source>
</evidence>
<dbReference type="PANTHER" id="PTHR21047:SF2">
    <property type="entry name" value="THYMIDINE DIPHOSPHO-4-KETO-RHAMNOSE 3,5-EPIMERASE"/>
    <property type="match status" value="1"/>
</dbReference>
<dbReference type="CDD" id="cd00438">
    <property type="entry name" value="cupin_RmlC"/>
    <property type="match status" value="1"/>
</dbReference>
<evidence type="ECO:0000313" key="6">
    <source>
        <dbReference type="EMBL" id="GAA4013566.1"/>
    </source>
</evidence>
<dbReference type="Proteomes" id="UP001500567">
    <property type="component" value="Unassembled WGS sequence"/>
</dbReference>
<reference evidence="7" key="1">
    <citation type="journal article" date="2019" name="Int. J. Syst. Evol. Microbiol.">
        <title>The Global Catalogue of Microorganisms (GCM) 10K type strain sequencing project: providing services to taxonomists for standard genome sequencing and annotation.</title>
        <authorList>
            <consortium name="The Broad Institute Genomics Platform"/>
            <consortium name="The Broad Institute Genome Sequencing Center for Infectious Disease"/>
            <person name="Wu L."/>
            <person name="Ma J."/>
        </authorList>
    </citation>
    <scope>NUCLEOTIDE SEQUENCE [LARGE SCALE GENOMIC DNA]</scope>
    <source>
        <strain evidence="7">JCM 17224</strain>
    </source>
</reference>
<comment type="catalytic activity">
    <reaction evidence="1 5">
        <text>dTDP-4-dehydro-6-deoxy-alpha-D-glucose = dTDP-4-dehydro-beta-L-rhamnose</text>
        <dbReference type="Rhea" id="RHEA:16969"/>
        <dbReference type="ChEBI" id="CHEBI:57649"/>
        <dbReference type="ChEBI" id="CHEBI:62830"/>
        <dbReference type="EC" id="5.1.3.13"/>
    </reaction>
</comment>
<keyword evidence="7" id="KW-1185">Reference proteome</keyword>
<dbReference type="InterPro" id="IPR000888">
    <property type="entry name" value="RmlC-like"/>
</dbReference>
<organism evidence="6 7">
    <name type="scientific">Hymenobacter fastidiosus</name>
    <dbReference type="NCBI Taxonomy" id="486264"/>
    <lineage>
        <taxon>Bacteria</taxon>
        <taxon>Pseudomonadati</taxon>
        <taxon>Bacteroidota</taxon>
        <taxon>Cytophagia</taxon>
        <taxon>Cytophagales</taxon>
        <taxon>Hymenobacteraceae</taxon>
        <taxon>Hymenobacter</taxon>
    </lineage>
</organism>
<dbReference type="RefSeq" id="WP_345073883.1">
    <property type="nucleotide sequence ID" value="NZ_BAABDJ010000034.1"/>
</dbReference>
<evidence type="ECO:0000256" key="3">
    <source>
        <dbReference type="ARBA" id="ARBA00012098"/>
    </source>
</evidence>
<comment type="subunit">
    <text evidence="5">Homodimer.</text>
</comment>
<dbReference type="SUPFAM" id="SSF51182">
    <property type="entry name" value="RmlC-like cupins"/>
    <property type="match status" value="1"/>
</dbReference>
<evidence type="ECO:0000256" key="2">
    <source>
        <dbReference type="ARBA" id="ARBA00001997"/>
    </source>
</evidence>
<keyword evidence="5" id="KW-0413">Isomerase</keyword>
<dbReference type="InterPro" id="IPR014710">
    <property type="entry name" value="RmlC-like_jellyroll"/>
</dbReference>
<sequence length="181" mass="20195">MEIKHHALAGVVEFTPRIFEDSRGIFFESFSARIMAEAGAGGEWVQDNQSSSISGVLRGLHFQAPPYAQAKLVRVATGRVRDVIVDIRRSSSTYGQHISVELDSRRGNILYIPTGFAHGFLALEENTLFLYRCSDYYQPSAEGGLCWNDSTLNIDWGIDAPVVSDKDQVLPDFKSFETPFE</sequence>
<proteinExistence type="inferred from homology"/>
<evidence type="ECO:0000256" key="4">
    <source>
        <dbReference type="ARBA" id="ARBA00019595"/>
    </source>
</evidence>
<comment type="similarity">
    <text evidence="5">Belongs to the dTDP-4-dehydrorhamnose 3,5-epimerase family.</text>
</comment>
<name>A0ABP7SM59_9BACT</name>
<evidence type="ECO:0000256" key="5">
    <source>
        <dbReference type="RuleBase" id="RU364069"/>
    </source>
</evidence>
<protein>
    <recommendedName>
        <fullName evidence="4 5">dTDP-4-dehydrorhamnose 3,5-epimerase</fullName>
        <ecNumber evidence="3 5">5.1.3.13</ecNumber>
    </recommendedName>
    <alternativeName>
        <fullName evidence="5">Thymidine diphospho-4-keto-rhamnose 3,5-epimerase</fullName>
    </alternativeName>
</protein>
<evidence type="ECO:0000256" key="1">
    <source>
        <dbReference type="ARBA" id="ARBA00001298"/>
    </source>
</evidence>
<comment type="function">
    <text evidence="2 5">Catalyzes the epimerization of the C3' and C5'positions of dTDP-6-deoxy-D-xylo-4-hexulose, forming dTDP-6-deoxy-L-lyxo-4-hexulose.</text>
</comment>
<dbReference type="EC" id="5.1.3.13" evidence="3 5"/>
<dbReference type="Pfam" id="PF00908">
    <property type="entry name" value="dTDP_sugar_isom"/>
    <property type="match status" value="1"/>
</dbReference>
<comment type="pathway">
    <text evidence="5">Carbohydrate biosynthesis; dTDP-L-rhamnose biosynthesis.</text>
</comment>
<dbReference type="PANTHER" id="PTHR21047">
    <property type="entry name" value="DTDP-6-DEOXY-D-GLUCOSE-3,5 EPIMERASE"/>
    <property type="match status" value="1"/>
</dbReference>
<dbReference type="NCBIfam" id="TIGR01221">
    <property type="entry name" value="rmlC"/>
    <property type="match status" value="1"/>
</dbReference>
<comment type="caution">
    <text evidence="6">The sequence shown here is derived from an EMBL/GenBank/DDBJ whole genome shotgun (WGS) entry which is preliminary data.</text>
</comment>